<dbReference type="AlphaFoldDB" id="A0A183J5J1"/>
<sequence>MAARDGLKNYWRSSAECTNFAFGDEGHSLDVSPLMVEEMYIKYKEKIQKAFGTPYRRHLRHRFYPGTVAKRTPRRVIAPKPFTI</sequence>
<gene>
    <name evidence="1" type="ORF">SBAD_LOCUS11139</name>
</gene>
<reference evidence="1 2" key="2">
    <citation type="submission" date="2018-11" db="EMBL/GenBank/DDBJ databases">
        <authorList>
            <consortium name="Pathogen Informatics"/>
        </authorList>
    </citation>
    <scope>NUCLEOTIDE SEQUENCE [LARGE SCALE GENOMIC DNA]</scope>
</reference>
<dbReference type="Proteomes" id="UP000270296">
    <property type="component" value="Unassembled WGS sequence"/>
</dbReference>
<dbReference type="OrthoDB" id="444135at2759"/>
<reference evidence="3" key="1">
    <citation type="submission" date="2016-06" db="UniProtKB">
        <authorList>
            <consortium name="WormBaseParasite"/>
        </authorList>
    </citation>
    <scope>IDENTIFICATION</scope>
</reference>
<accession>A0A183J5J1</accession>
<evidence type="ECO:0000313" key="2">
    <source>
        <dbReference type="Proteomes" id="UP000270296"/>
    </source>
</evidence>
<evidence type="ECO:0000313" key="1">
    <source>
        <dbReference type="EMBL" id="VDP37416.1"/>
    </source>
</evidence>
<protein>
    <submittedName>
        <fullName evidence="3">Integrase</fullName>
    </submittedName>
</protein>
<name>A0A183J5J1_9BILA</name>
<organism evidence="3">
    <name type="scientific">Soboliphyme baturini</name>
    <dbReference type="NCBI Taxonomy" id="241478"/>
    <lineage>
        <taxon>Eukaryota</taxon>
        <taxon>Metazoa</taxon>
        <taxon>Ecdysozoa</taxon>
        <taxon>Nematoda</taxon>
        <taxon>Enoplea</taxon>
        <taxon>Dorylaimia</taxon>
        <taxon>Dioctophymatida</taxon>
        <taxon>Dioctophymatoidea</taxon>
        <taxon>Soboliphymatidae</taxon>
        <taxon>Soboliphyme</taxon>
    </lineage>
</organism>
<proteinExistence type="predicted"/>
<dbReference type="WBParaSite" id="SBAD_0001151901-mRNA-1">
    <property type="protein sequence ID" value="SBAD_0001151901-mRNA-1"/>
    <property type="gene ID" value="SBAD_0001151901"/>
</dbReference>
<keyword evidence="2" id="KW-1185">Reference proteome</keyword>
<dbReference type="EMBL" id="UZAM01015135">
    <property type="protein sequence ID" value="VDP37416.1"/>
    <property type="molecule type" value="Genomic_DNA"/>
</dbReference>
<evidence type="ECO:0000313" key="3">
    <source>
        <dbReference type="WBParaSite" id="SBAD_0001151901-mRNA-1"/>
    </source>
</evidence>